<feature type="transmembrane region" description="Helical" evidence="7">
    <location>
        <begin position="314"/>
        <end position="337"/>
    </location>
</feature>
<evidence type="ECO:0000313" key="9">
    <source>
        <dbReference type="Proteomes" id="UP000001231"/>
    </source>
</evidence>
<dbReference type="AlphaFoldDB" id="C7R6H9"/>
<evidence type="ECO:0000256" key="4">
    <source>
        <dbReference type="ARBA" id="ARBA00022692"/>
    </source>
</evidence>
<dbReference type="Proteomes" id="UP000001231">
    <property type="component" value="Chromosome"/>
</dbReference>
<feature type="transmembrane region" description="Helical" evidence="7">
    <location>
        <begin position="251"/>
        <end position="270"/>
    </location>
</feature>
<reference evidence="8 9" key="1">
    <citation type="journal article" date="2009" name="Stand. Genomic Sci.">
        <title>Complete genome sequence of Kangiella koreensis type strain (SW-125).</title>
        <authorList>
            <person name="Han C."/>
            <person name="Sikorski J."/>
            <person name="Lapidus A."/>
            <person name="Nolan M."/>
            <person name="Glavina Del Rio T."/>
            <person name="Tice H."/>
            <person name="Cheng J.F."/>
            <person name="Lucas S."/>
            <person name="Chen F."/>
            <person name="Copeland A."/>
            <person name="Ivanova N."/>
            <person name="Mavromatis K."/>
            <person name="Ovchinnikova G."/>
            <person name="Pati A."/>
            <person name="Bruce D."/>
            <person name="Goodwin L."/>
            <person name="Pitluck S."/>
            <person name="Chen A."/>
            <person name="Palaniappan K."/>
            <person name="Land M."/>
            <person name="Hauser L."/>
            <person name="Chang Y.J."/>
            <person name="Jeffries C.D."/>
            <person name="Chain P."/>
            <person name="Saunders E."/>
            <person name="Brettin T."/>
            <person name="Goker M."/>
            <person name="Tindall B.J."/>
            <person name="Bristow J."/>
            <person name="Eisen J.A."/>
            <person name="Markowitz V."/>
            <person name="Hugenholtz P."/>
            <person name="Kyrpides N.C."/>
            <person name="Klenk H.P."/>
            <person name="Detter J.C."/>
        </authorList>
    </citation>
    <scope>NUCLEOTIDE SEQUENCE [LARGE SCALE GENOMIC DNA]</scope>
    <source>
        <strain evidence="9">DSM 16069 / KCTC 12182 / SW-125</strain>
    </source>
</reference>
<dbReference type="PANTHER" id="PTHR30106:SF1">
    <property type="entry name" value="UPF0324 MEMBRANE PROTEIN FN0533"/>
    <property type="match status" value="1"/>
</dbReference>
<feature type="transmembrane region" description="Helical" evidence="7">
    <location>
        <begin position="132"/>
        <end position="150"/>
    </location>
</feature>
<dbReference type="FunCoup" id="C7R6H9">
    <property type="interactions" value="84"/>
</dbReference>
<dbReference type="OrthoDB" id="5393513at2"/>
<evidence type="ECO:0000313" key="8">
    <source>
        <dbReference type="EMBL" id="ACV27407.1"/>
    </source>
</evidence>
<keyword evidence="3" id="KW-1003">Cell membrane</keyword>
<dbReference type="GO" id="GO:0005886">
    <property type="term" value="C:plasma membrane"/>
    <property type="evidence" value="ECO:0007669"/>
    <property type="project" value="UniProtKB-SubCell"/>
</dbReference>
<feature type="transmembrane region" description="Helical" evidence="7">
    <location>
        <begin position="193"/>
        <end position="215"/>
    </location>
</feature>
<evidence type="ECO:0000256" key="7">
    <source>
        <dbReference type="SAM" id="Phobius"/>
    </source>
</evidence>
<evidence type="ECO:0000256" key="1">
    <source>
        <dbReference type="ARBA" id="ARBA00004651"/>
    </source>
</evidence>
<dbReference type="InterPro" id="IPR018383">
    <property type="entry name" value="UPF0324_pro"/>
</dbReference>
<proteinExistence type="inferred from homology"/>
<feature type="transmembrane region" description="Helical" evidence="7">
    <location>
        <begin position="103"/>
        <end position="125"/>
    </location>
</feature>
<feature type="transmembrane region" description="Helical" evidence="7">
    <location>
        <begin position="34"/>
        <end position="60"/>
    </location>
</feature>
<evidence type="ECO:0000256" key="5">
    <source>
        <dbReference type="ARBA" id="ARBA00022989"/>
    </source>
</evidence>
<comment type="subcellular location">
    <subcellularLocation>
        <location evidence="1">Cell membrane</location>
        <topology evidence="1">Multi-pass membrane protein</topology>
    </subcellularLocation>
</comment>
<sequence>MKYQAKASKLLTHVFQLIINVQNTKLFPFTPANVLLLVLSLACIFSLLPASYALAAGLVWGWFFADQQALPLSSWASLLLKIAIVLLGFSLPLTELWGTAKDSFVLTVSVIGSTLLVGLLLARLFKLDQQQGLLISSGTAICGGSAIAAVGSSIKANSHNMVISLAIVFILNAVALFVFPAIGHWLDLTQSQFGLWAALGIHDTSSVVGAAAVYGEEALDVATTTKLSRALWIIPLAIIASVSQHSGKIKFSLPLFIVFFLLASSVSSFLMSPELMAQVGTYIKPASKNLFALSLLWMGTSLNRAAIKAIPIRSMLLGIILWLAVSISSLYVVMQWYP</sequence>
<keyword evidence="6 7" id="KW-0472">Membrane</keyword>
<feature type="transmembrane region" description="Helical" evidence="7">
    <location>
        <begin position="162"/>
        <end position="186"/>
    </location>
</feature>
<feature type="transmembrane region" description="Helical" evidence="7">
    <location>
        <begin position="72"/>
        <end position="91"/>
    </location>
</feature>
<organism evidence="8 9">
    <name type="scientific">Kangiella koreensis (strain DSM 16069 / JCM 12317 / KCTC 12182 / SW-125)</name>
    <dbReference type="NCBI Taxonomy" id="523791"/>
    <lineage>
        <taxon>Bacteria</taxon>
        <taxon>Pseudomonadati</taxon>
        <taxon>Pseudomonadota</taxon>
        <taxon>Gammaproteobacteria</taxon>
        <taxon>Kangiellales</taxon>
        <taxon>Kangiellaceae</taxon>
        <taxon>Kangiella</taxon>
    </lineage>
</organism>
<evidence type="ECO:0000256" key="6">
    <source>
        <dbReference type="ARBA" id="ARBA00023136"/>
    </source>
</evidence>
<evidence type="ECO:0000256" key="3">
    <source>
        <dbReference type="ARBA" id="ARBA00022475"/>
    </source>
</evidence>
<comment type="similarity">
    <text evidence="2">Belongs to the UPF0324 family.</text>
</comment>
<keyword evidence="4 7" id="KW-0812">Transmembrane</keyword>
<accession>C7R6H9</accession>
<gene>
    <name evidence="8" type="ordered locus">Kkor_1997</name>
</gene>
<evidence type="ECO:0000256" key="2">
    <source>
        <dbReference type="ARBA" id="ARBA00007977"/>
    </source>
</evidence>
<dbReference type="PANTHER" id="PTHR30106">
    <property type="entry name" value="INNER MEMBRANE PROTEIN YEIH-RELATED"/>
    <property type="match status" value="1"/>
</dbReference>
<evidence type="ECO:0008006" key="10">
    <source>
        <dbReference type="Google" id="ProtNLM"/>
    </source>
</evidence>
<dbReference type="eggNOG" id="COG2855">
    <property type="taxonomic scope" value="Bacteria"/>
</dbReference>
<dbReference type="STRING" id="523791.Kkor_1997"/>
<dbReference type="KEGG" id="kko:Kkor_1997"/>
<dbReference type="Pfam" id="PF03601">
    <property type="entry name" value="Cons_hypoth698"/>
    <property type="match status" value="1"/>
</dbReference>
<dbReference type="InParanoid" id="C7R6H9"/>
<keyword evidence="9" id="KW-1185">Reference proteome</keyword>
<dbReference type="EMBL" id="CP001707">
    <property type="protein sequence ID" value="ACV27407.1"/>
    <property type="molecule type" value="Genomic_DNA"/>
</dbReference>
<dbReference type="HOGENOM" id="CLU_033541_2_0_6"/>
<name>C7R6H9_KANKD</name>
<protein>
    <recommendedName>
        <fullName evidence="10">Sulfate exporter family transporter</fullName>
    </recommendedName>
</protein>
<feature type="transmembrane region" description="Helical" evidence="7">
    <location>
        <begin position="290"/>
        <end position="307"/>
    </location>
</feature>
<keyword evidence="5 7" id="KW-1133">Transmembrane helix</keyword>